<feature type="transmembrane region" description="Helical" evidence="1">
    <location>
        <begin position="224"/>
        <end position="247"/>
    </location>
</feature>
<protein>
    <submittedName>
        <fullName evidence="2">Uncharacterized protein</fullName>
    </submittedName>
</protein>
<feature type="transmembrane region" description="Helical" evidence="1">
    <location>
        <begin position="259"/>
        <end position="279"/>
    </location>
</feature>
<keyword evidence="1" id="KW-0472">Membrane</keyword>
<sequence length="752" mass="83324">MIPNVLRQAAMELRSLLLLRWTLLLPAAASIWMLLHTWRLRPESSQDINLYASDTHQMLLMLTTAIPLLLGVLLMRRDLLHPSAEWLFRLPLPAGGWMAAKWLAGLAYMTLYTVAVGAAYAASALRHGLPAASMWRQLALYGLLYEHAFAVSLALGLFLGVLLPLRFSLPAAFCAWVFGSLFLQAYIRPVYEWSWLKAFYLQPLFENSLLGNEVWSWPLARGELLRIMGFGAAFSLFLLVAGAALLGRSKPPLNRRRPWLLALVAMLAAAGAFAPFASLEAARDVHRAQLEQAAASPDERLDPAAYRFRLERMDLRLELAGDGSLVAEATLELPTEKGRLLPAERGRTLRYKEPGIVSLLLYPSLQVRSVQLNGVPIAWERKGDSIRFPELMLDRGRPVQTVEIRYGGRLDEWLSGPGGSESYLAFLRSDALYLPASLGWYPLPGGDTLLALDEDGRLLDRPSSALTPGAAYEVEASGFRAPLFGTLPEEPSADGAVRFRGVSGAGLTLVGGRFETVRREGEAIRIVTTPGNRDEAEAFLERFERRREGLEELAGAPLGAVRQLFFFPMHLIGAPVEAPSVNRSWHAENDTLFIPQTEHRNLDGYAEDALSDLLLFGDVGRGEAMARENALEDPSGSESVALAIRSAYAYLYNKQRGPDEPYRIEAEELPAWRSMRALIQAAYDRGHAALAREVLEQFRSRGLALPEPPRSGAGERMAAAAPPYVTVDEFMKEWRARMPDDRWPPMTDDEGG</sequence>
<feature type="transmembrane region" description="Helical" evidence="1">
    <location>
        <begin position="58"/>
        <end position="75"/>
    </location>
</feature>
<organism evidence="2 3">
    <name type="scientific">Paenibacillus pasadenensis</name>
    <dbReference type="NCBI Taxonomy" id="217090"/>
    <lineage>
        <taxon>Bacteria</taxon>
        <taxon>Bacillati</taxon>
        <taxon>Bacillota</taxon>
        <taxon>Bacilli</taxon>
        <taxon>Bacillales</taxon>
        <taxon>Paenibacillaceae</taxon>
        <taxon>Paenibacillus</taxon>
    </lineage>
</organism>
<evidence type="ECO:0000313" key="3">
    <source>
        <dbReference type="Proteomes" id="UP000234789"/>
    </source>
</evidence>
<dbReference type="RefSeq" id="WP_101808821.1">
    <property type="nucleotide sequence ID" value="NZ_NFEZ01000004.1"/>
</dbReference>
<name>A0A2N5N3Z3_9BACL</name>
<feature type="transmembrane region" description="Helical" evidence="1">
    <location>
        <begin position="169"/>
        <end position="187"/>
    </location>
</feature>
<reference evidence="2 3" key="1">
    <citation type="submission" date="2017-05" db="EMBL/GenBank/DDBJ databases">
        <title>Functional genome analysis of Paenibacillus pasadenensis strain R16: insights on endophytic life style and antifungal activity.</title>
        <authorList>
            <person name="Passera A."/>
            <person name="Marcolungo L."/>
            <person name="Casati P."/>
            <person name="Brasca M."/>
            <person name="Quaglino F."/>
            <person name="Delledonne M."/>
        </authorList>
    </citation>
    <scope>NUCLEOTIDE SEQUENCE [LARGE SCALE GENOMIC DNA]</scope>
    <source>
        <strain evidence="2 3">R16</strain>
    </source>
</reference>
<evidence type="ECO:0000256" key="1">
    <source>
        <dbReference type="SAM" id="Phobius"/>
    </source>
</evidence>
<gene>
    <name evidence="2" type="ORF">B8V81_3484</name>
</gene>
<feature type="transmembrane region" description="Helical" evidence="1">
    <location>
        <begin position="21"/>
        <end position="38"/>
    </location>
</feature>
<comment type="caution">
    <text evidence="2">The sequence shown here is derived from an EMBL/GenBank/DDBJ whole genome shotgun (WGS) entry which is preliminary data.</text>
</comment>
<feature type="transmembrane region" description="Helical" evidence="1">
    <location>
        <begin position="142"/>
        <end position="162"/>
    </location>
</feature>
<keyword evidence="1" id="KW-1133">Transmembrane helix</keyword>
<dbReference type="Proteomes" id="UP000234789">
    <property type="component" value="Unassembled WGS sequence"/>
</dbReference>
<keyword evidence="3" id="KW-1185">Reference proteome</keyword>
<feature type="transmembrane region" description="Helical" evidence="1">
    <location>
        <begin position="96"/>
        <end position="122"/>
    </location>
</feature>
<evidence type="ECO:0000313" key="2">
    <source>
        <dbReference type="EMBL" id="PLT45053.1"/>
    </source>
</evidence>
<dbReference type="AlphaFoldDB" id="A0A2N5N3Z3"/>
<proteinExistence type="predicted"/>
<keyword evidence="1" id="KW-0812">Transmembrane</keyword>
<accession>A0A2N5N3Z3</accession>
<dbReference type="EMBL" id="NFEZ01000004">
    <property type="protein sequence ID" value="PLT45053.1"/>
    <property type="molecule type" value="Genomic_DNA"/>
</dbReference>